<keyword evidence="2" id="KW-0472">Membrane</keyword>
<evidence type="ECO:0000256" key="1">
    <source>
        <dbReference type="SAM" id="MobiDB-lite"/>
    </source>
</evidence>
<dbReference type="SUPFAM" id="SSF53448">
    <property type="entry name" value="Nucleotide-diphospho-sugar transferases"/>
    <property type="match status" value="1"/>
</dbReference>
<comment type="caution">
    <text evidence="3">The sequence shown here is derived from an EMBL/GenBank/DDBJ whole genome shotgun (WGS) entry which is preliminary data.</text>
</comment>
<gene>
    <name evidence="3" type="ORF">LSH36_582g02018</name>
</gene>
<evidence type="ECO:0000313" key="4">
    <source>
        <dbReference type="Proteomes" id="UP001208570"/>
    </source>
</evidence>
<protein>
    <recommendedName>
        <fullName evidence="5">Glycosyltransferase</fullName>
    </recommendedName>
</protein>
<keyword evidence="2" id="KW-0812">Transmembrane</keyword>
<reference evidence="3" key="1">
    <citation type="journal article" date="2023" name="Mol. Biol. Evol.">
        <title>Third-Generation Sequencing Reveals the Adaptive Role of the Epigenome in Three Deep-Sea Polychaetes.</title>
        <authorList>
            <person name="Perez M."/>
            <person name="Aroh O."/>
            <person name="Sun Y."/>
            <person name="Lan Y."/>
            <person name="Juniper S.K."/>
            <person name="Young C.R."/>
            <person name="Angers B."/>
            <person name="Qian P.Y."/>
        </authorList>
    </citation>
    <scope>NUCLEOTIDE SEQUENCE</scope>
    <source>
        <strain evidence="3">P08H-3</strain>
    </source>
</reference>
<keyword evidence="2" id="KW-1133">Transmembrane helix</keyword>
<keyword evidence="4" id="KW-1185">Reference proteome</keyword>
<feature type="region of interest" description="Disordered" evidence="1">
    <location>
        <begin position="1"/>
        <end position="57"/>
    </location>
</feature>
<dbReference type="Pfam" id="PF04488">
    <property type="entry name" value="Gly_transf_sug"/>
    <property type="match status" value="1"/>
</dbReference>
<dbReference type="InterPro" id="IPR029044">
    <property type="entry name" value="Nucleotide-diphossugar_trans"/>
</dbReference>
<organism evidence="3 4">
    <name type="scientific">Paralvinella palmiformis</name>
    <dbReference type="NCBI Taxonomy" id="53620"/>
    <lineage>
        <taxon>Eukaryota</taxon>
        <taxon>Metazoa</taxon>
        <taxon>Spiralia</taxon>
        <taxon>Lophotrochozoa</taxon>
        <taxon>Annelida</taxon>
        <taxon>Polychaeta</taxon>
        <taxon>Sedentaria</taxon>
        <taxon>Canalipalpata</taxon>
        <taxon>Terebellida</taxon>
        <taxon>Terebelliformia</taxon>
        <taxon>Alvinellidae</taxon>
        <taxon>Paralvinella</taxon>
    </lineage>
</organism>
<feature type="compositionally biased region" description="Polar residues" evidence="1">
    <location>
        <begin position="34"/>
        <end position="50"/>
    </location>
</feature>
<feature type="transmembrane region" description="Helical" evidence="2">
    <location>
        <begin position="130"/>
        <end position="151"/>
    </location>
</feature>
<proteinExistence type="predicted"/>
<dbReference type="PANTHER" id="PTHR46830">
    <property type="entry name" value="TRANSFERASE, PUTATIVE-RELATED"/>
    <property type="match status" value="1"/>
</dbReference>
<evidence type="ECO:0008006" key="5">
    <source>
        <dbReference type="Google" id="ProtNLM"/>
    </source>
</evidence>
<evidence type="ECO:0000313" key="3">
    <source>
        <dbReference type="EMBL" id="KAK2146842.1"/>
    </source>
</evidence>
<accession>A0AAD9MV15</accession>
<dbReference type="InterPro" id="IPR007577">
    <property type="entry name" value="GlycoTrfase_DXD_sugar-bd_CS"/>
</dbReference>
<dbReference type="AlphaFoldDB" id="A0AAD9MV15"/>
<dbReference type="EMBL" id="JAODUP010000582">
    <property type="protein sequence ID" value="KAK2146842.1"/>
    <property type="molecule type" value="Genomic_DNA"/>
</dbReference>
<dbReference type="PANTHER" id="PTHR46830:SF2">
    <property type="entry name" value="ALPHA-1,4-N-ACETYLGLUCOSAMINYLTRANSFERASE"/>
    <property type="match status" value="1"/>
</dbReference>
<name>A0AAD9MV15_9ANNE</name>
<dbReference type="Gene3D" id="3.90.550.20">
    <property type="match status" value="1"/>
</dbReference>
<dbReference type="Proteomes" id="UP001208570">
    <property type="component" value="Unassembled WGS sequence"/>
</dbReference>
<evidence type="ECO:0000256" key="2">
    <source>
        <dbReference type="SAM" id="Phobius"/>
    </source>
</evidence>
<sequence>MPIKPVGRRHRSRHFSPVAHGRGRQSGCSGRPNPGQTASDGVNRARTSTAAKPELPDRLGGVTATIRRYIWLDDFADVGLETPEHVAYREGTEIIYECSRRLMRSTSRLKWDDIAGGPDLHFETFTLLRAVLLVNVILLMIGLFRAGVVTWKNELANKKSFLGKRELSPVGRGNELADDVQVRPSPLAEEGWKRKPTRIGEDREPQAEFQVPNIVHYIWFNTAPRPLQFHHMLSVLSAHKILDPDVIYFHTNIEPTGPFWDVVRTLPKVKVMARDPPVTLFGEAVKQPFYYTSHSNVDRVKILMEYGGIYLDFDVIVTRPFDQLRKYVCTIGLEQDTKACGSVIVCSKSAFFLYLWINAYLDDYQIQEWAYNTGKVPYKLSRRYPHLIHVERTKLNRPNFKELDQIWGPKRFDWEKNYAVHLWYRLWKDTSPYYRGVEPDPENIKTWNTTFGEMARSVLYGNKELMPRDVSLS</sequence>
<feature type="compositionally biased region" description="Basic residues" evidence="1">
    <location>
        <begin position="1"/>
        <end position="14"/>
    </location>
</feature>